<evidence type="ECO:0000313" key="2">
    <source>
        <dbReference type="Proteomes" id="UP000823046"/>
    </source>
</evidence>
<keyword evidence="2" id="KW-1185">Reference proteome</keyword>
<organism evidence="1 2">
    <name type="scientific">Cardiosporidium cionae</name>
    <dbReference type="NCBI Taxonomy" id="476202"/>
    <lineage>
        <taxon>Eukaryota</taxon>
        <taxon>Sar</taxon>
        <taxon>Alveolata</taxon>
        <taxon>Apicomplexa</taxon>
        <taxon>Aconoidasida</taxon>
        <taxon>Nephromycida</taxon>
        <taxon>Cardiosporidium</taxon>
    </lineage>
</organism>
<evidence type="ECO:0000313" key="1">
    <source>
        <dbReference type="EMBL" id="KAF8821067.1"/>
    </source>
</evidence>
<dbReference type="EMBL" id="JADAQX010000243">
    <property type="protein sequence ID" value="KAF8821067.1"/>
    <property type="molecule type" value="Genomic_DNA"/>
</dbReference>
<comment type="caution">
    <text evidence="1">The sequence shown here is derived from an EMBL/GenBank/DDBJ whole genome shotgun (WGS) entry which is preliminary data.</text>
</comment>
<sequence length="83" mass="10540">MIPPWQPNKWKWYHRHGYWATRKKLLKFDKYRPYRYHEVKGLGPPKPKWWQTKSYHRPLRGKYLQYYTAFLKWNNRHKPLVLG</sequence>
<gene>
    <name evidence="1" type="ORF">IE077_004387</name>
</gene>
<name>A0ABQ7JAN5_9APIC</name>
<protein>
    <submittedName>
        <fullName evidence="1">Uncharacterized protein</fullName>
    </submittedName>
</protein>
<accession>A0ABQ7JAN5</accession>
<dbReference type="Proteomes" id="UP000823046">
    <property type="component" value="Unassembled WGS sequence"/>
</dbReference>
<proteinExistence type="predicted"/>
<reference evidence="1 2" key="1">
    <citation type="journal article" date="2020" name="bioRxiv">
        <title>Metabolic contributions of an alphaproteobacterial endosymbiont in the apicomplexan Cardiosporidium cionae.</title>
        <authorList>
            <person name="Hunter E.S."/>
            <person name="Paight C.J."/>
            <person name="Lane C.E."/>
        </authorList>
    </citation>
    <scope>NUCLEOTIDE SEQUENCE [LARGE SCALE GENOMIC DNA]</scope>
    <source>
        <strain evidence="1">ESH_2018</strain>
    </source>
</reference>